<sequence length="312" mass="36594">MGGGGVTLYSYNITNENPYNIYKIYTASTHATQHTESIHNTNITHTINTTNNNNSTLQPQQIDYIIFLDSDDYWKPYCIEECIKHSDGVDIVWFDFLPFYENDSNKEWGATMQECFKFQEDVKLSGREWLDCCIEKKINSFYFAWSGLIDFAFLKNIRLYFLKGVIHEDHNFGCLLFLQSENIYVLKDKLYLYRIRENSITNADPNLPVPHYAKHIYEAFSDKEMARQYHKKGSMLLMFFEFVEFLDKKSCNELRIRENFLPFYASYCESLVAFSHDPLDIITKMGAIEPYLKKSLNIAINSASQIQQNIID</sequence>
<gene>
    <name evidence="2" type="ORF">C826_00736</name>
</gene>
<dbReference type="GeneID" id="60657693"/>
<dbReference type="AlphaFoldDB" id="N2BSN7"/>
<organism evidence="2 3">
    <name type="scientific">Helicobacter bilis WiWa</name>
    <dbReference type="NCBI Taxonomy" id="1235804"/>
    <lineage>
        <taxon>Bacteria</taxon>
        <taxon>Pseudomonadati</taxon>
        <taxon>Campylobacterota</taxon>
        <taxon>Epsilonproteobacteria</taxon>
        <taxon>Campylobacterales</taxon>
        <taxon>Helicobacteraceae</taxon>
        <taxon>Helicobacter</taxon>
    </lineage>
</organism>
<dbReference type="EMBL" id="AQFW01000007">
    <property type="protein sequence ID" value="EMZ39914.1"/>
    <property type="molecule type" value="Genomic_DNA"/>
</dbReference>
<comment type="caution">
    <text evidence="2">The sequence shown here is derived from an EMBL/GenBank/DDBJ whole genome shotgun (WGS) entry which is preliminary data.</text>
</comment>
<name>N2BSN7_9HELI</name>
<dbReference type="Pfam" id="PF00535">
    <property type="entry name" value="Glycos_transf_2"/>
    <property type="match status" value="1"/>
</dbReference>
<dbReference type="CDD" id="cd00761">
    <property type="entry name" value="Glyco_tranf_GTA_type"/>
    <property type="match status" value="1"/>
</dbReference>
<dbReference type="InterPro" id="IPR001173">
    <property type="entry name" value="Glyco_trans_2-like"/>
</dbReference>
<dbReference type="RefSeq" id="WP_004086168.1">
    <property type="nucleotide sequence ID" value="NZ_KB822514.1"/>
</dbReference>
<dbReference type="PATRIC" id="fig|1235804.3.peg.809"/>
<feature type="domain" description="Glycosyltransferase 2-like" evidence="1">
    <location>
        <begin position="63"/>
        <end position="121"/>
    </location>
</feature>
<proteinExistence type="predicted"/>
<protein>
    <recommendedName>
        <fullName evidence="1">Glycosyltransferase 2-like domain-containing protein</fullName>
    </recommendedName>
</protein>
<accession>N2BSN7</accession>
<evidence type="ECO:0000313" key="2">
    <source>
        <dbReference type="EMBL" id="EMZ39914.1"/>
    </source>
</evidence>
<dbReference type="InterPro" id="IPR029044">
    <property type="entry name" value="Nucleotide-diphossugar_trans"/>
</dbReference>
<reference evidence="2 3" key="1">
    <citation type="submission" date="2013-02" db="EMBL/GenBank/DDBJ databases">
        <title>The Genome Sequence of Helicobacter bilis WiWa.</title>
        <authorList>
            <consortium name="The Broad Institute Genome Sequencing Platform"/>
            <person name="Ward D."/>
            <person name="Overstreet A.-M.C."/>
            <person name="Ramer-Tait A.E."/>
            <person name="Phillips G.J."/>
            <person name="Wannemuehler M.J."/>
            <person name="Walker B."/>
            <person name="Young S.K."/>
            <person name="Zeng Q."/>
            <person name="Gargeya S."/>
            <person name="Fitzgerald M."/>
            <person name="Haas B."/>
            <person name="Abouelleil A."/>
            <person name="Alvarado L."/>
            <person name="Arachchi H.M."/>
            <person name="Berlin A.M."/>
            <person name="Chapman S.B."/>
            <person name="Dewar J."/>
            <person name="Goldberg J."/>
            <person name="Griggs A."/>
            <person name="Gujja S."/>
            <person name="Hansen M."/>
            <person name="Howarth C."/>
            <person name="Imamovic A."/>
            <person name="Larimer J."/>
            <person name="McCowan C."/>
            <person name="Murphy C."/>
            <person name="Neiman D."/>
            <person name="Pearson M."/>
            <person name="Priest M."/>
            <person name="Roberts A."/>
            <person name="Saif S."/>
            <person name="Shea T."/>
            <person name="Sisk P."/>
            <person name="Sykes S."/>
            <person name="Wortman J."/>
            <person name="Nusbaum C."/>
            <person name="Birren B."/>
        </authorList>
    </citation>
    <scope>NUCLEOTIDE SEQUENCE [LARGE SCALE GENOMIC DNA]</scope>
    <source>
        <strain evidence="2 3">WiWa</strain>
    </source>
</reference>
<dbReference type="Proteomes" id="UP000012527">
    <property type="component" value="Unassembled WGS sequence"/>
</dbReference>
<evidence type="ECO:0000313" key="3">
    <source>
        <dbReference type="Proteomes" id="UP000012527"/>
    </source>
</evidence>
<dbReference type="Gene3D" id="3.90.550.10">
    <property type="entry name" value="Spore Coat Polysaccharide Biosynthesis Protein SpsA, Chain A"/>
    <property type="match status" value="1"/>
</dbReference>
<dbReference type="HOGENOM" id="CLU_890730_0_0_7"/>
<evidence type="ECO:0000259" key="1">
    <source>
        <dbReference type="Pfam" id="PF00535"/>
    </source>
</evidence>
<dbReference type="SUPFAM" id="SSF53448">
    <property type="entry name" value="Nucleotide-diphospho-sugar transferases"/>
    <property type="match status" value="1"/>
</dbReference>